<name>X0Z1B6_9ZZZZ</name>
<evidence type="ECO:0000313" key="1">
    <source>
        <dbReference type="EMBL" id="GAG52402.1"/>
    </source>
</evidence>
<organism evidence="1">
    <name type="scientific">marine sediment metagenome</name>
    <dbReference type="NCBI Taxonomy" id="412755"/>
    <lineage>
        <taxon>unclassified sequences</taxon>
        <taxon>metagenomes</taxon>
        <taxon>ecological metagenomes</taxon>
    </lineage>
</organism>
<dbReference type="EMBL" id="BARS01054900">
    <property type="protein sequence ID" value="GAG52402.1"/>
    <property type="molecule type" value="Genomic_DNA"/>
</dbReference>
<protein>
    <submittedName>
        <fullName evidence="1">Uncharacterized protein</fullName>
    </submittedName>
</protein>
<feature type="non-terminal residue" evidence="1">
    <location>
        <position position="156"/>
    </location>
</feature>
<sequence>MYIQRGYIVAYEGTTVSVSKSMGDISAMVISRDGQFIHAISKEGFMVEINLPLDYGNNFNTYIFKQYVGDAYLEAYKKKHPKVRKDDGELLEQERRRRARILLNYLKNLFEAVDTGLLESEAALLGFMQIPGSDSTVYEIIGKRLKEGNLSSGGLL</sequence>
<gene>
    <name evidence="1" type="ORF">S01H1_81174</name>
</gene>
<dbReference type="AlphaFoldDB" id="X0Z1B6"/>
<accession>X0Z1B6</accession>
<comment type="caution">
    <text evidence="1">The sequence shown here is derived from an EMBL/GenBank/DDBJ whole genome shotgun (WGS) entry which is preliminary data.</text>
</comment>
<reference evidence="1" key="1">
    <citation type="journal article" date="2014" name="Front. Microbiol.">
        <title>High frequency of phylogenetically diverse reductive dehalogenase-homologous genes in deep subseafloor sedimentary metagenomes.</title>
        <authorList>
            <person name="Kawai M."/>
            <person name="Futagami T."/>
            <person name="Toyoda A."/>
            <person name="Takaki Y."/>
            <person name="Nishi S."/>
            <person name="Hori S."/>
            <person name="Arai W."/>
            <person name="Tsubouchi T."/>
            <person name="Morono Y."/>
            <person name="Uchiyama I."/>
            <person name="Ito T."/>
            <person name="Fujiyama A."/>
            <person name="Inagaki F."/>
            <person name="Takami H."/>
        </authorList>
    </citation>
    <scope>NUCLEOTIDE SEQUENCE</scope>
    <source>
        <strain evidence="1">Expedition CK06-06</strain>
    </source>
</reference>
<proteinExistence type="predicted"/>